<name>A0A2P8FNK1_9BACT</name>
<dbReference type="AlphaFoldDB" id="A0A2P8FNK1"/>
<keyword evidence="2" id="KW-1185">Reference proteome</keyword>
<evidence type="ECO:0000313" key="1">
    <source>
        <dbReference type="EMBL" id="PSL23297.1"/>
    </source>
</evidence>
<evidence type="ECO:0008006" key="3">
    <source>
        <dbReference type="Google" id="ProtNLM"/>
    </source>
</evidence>
<reference evidence="1 2" key="1">
    <citation type="submission" date="2018-03" db="EMBL/GenBank/DDBJ databases">
        <title>Genomic Encyclopedia of Archaeal and Bacterial Type Strains, Phase II (KMG-II): from individual species to whole genera.</title>
        <authorList>
            <person name="Goeker M."/>
        </authorList>
    </citation>
    <scope>NUCLEOTIDE SEQUENCE [LARGE SCALE GENOMIC DNA]</scope>
    <source>
        <strain evidence="1 2">DSM 18107</strain>
    </source>
</reference>
<organism evidence="1 2">
    <name type="scientific">Chitinophaga ginsengisoli</name>
    <dbReference type="NCBI Taxonomy" id="363837"/>
    <lineage>
        <taxon>Bacteria</taxon>
        <taxon>Pseudomonadati</taxon>
        <taxon>Bacteroidota</taxon>
        <taxon>Chitinophagia</taxon>
        <taxon>Chitinophagales</taxon>
        <taxon>Chitinophagaceae</taxon>
        <taxon>Chitinophaga</taxon>
    </lineage>
</organism>
<comment type="caution">
    <text evidence="1">The sequence shown here is derived from an EMBL/GenBank/DDBJ whole genome shotgun (WGS) entry which is preliminary data.</text>
</comment>
<sequence>MKKAYFQYRLVFITGLVIFMSCQNDSNSILPFIRRVTKISLPNNISIISEFDQGELEAGGKYRLQQKDIRSFLSKNNFHPIDQQCRDMSHFNLMGKAGLFPPADTIPLSDTSHLEYLYGCKEGNSWLFTLNEKSGELWIEVQYPDFQGQGPARNF</sequence>
<protein>
    <recommendedName>
        <fullName evidence="3">Lipoprotein</fullName>
    </recommendedName>
</protein>
<accession>A0A2P8FNK1</accession>
<gene>
    <name evidence="1" type="ORF">CLV42_11812</name>
</gene>
<dbReference type="EMBL" id="PYGK01000018">
    <property type="protein sequence ID" value="PSL23297.1"/>
    <property type="molecule type" value="Genomic_DNA"/>
</dbReference>
<proteinExistence type="predicted"/>
<dbReference type="Proteomes" id="UP000240978">
    <property type="component" value="Unassembled WGS sequence"/>
</dbReference>
<dbReference type="PROSITE" id="PS51257">
    <property type="entry name" value="PROKAR_LIPOPROTEIN"/>
    <property type="match status" value="1"/>
</dbReference>
<evidence type="ECO:0000313" key="2">
    <source>
        <dbReference type="Proteomes" id="UP000240978"/>
    </source>
</evidence>
<dbReference type="RefSeq" id="WP_106605415.1">
    <property type="nucleotide sequence ID" value="NZ_PYGK01000018.1"/>
</dbReference>